<evidence type="ECO:0000313" key="5">
    <source>
        <dbReference type="EMBL" id="GCB20434.1"/>
    </source>
</evidence>
<organism evidence="5 6">
    <name type="scientific">Aspergillus awamori</name>
    <name type="common">Black koji mold</name>
    <dbReference type="NCBI Taxonomy" id="105351"/>
    <lineage>
        <taxon>Eukaryota</taxon>
        <taxon>Fungi</taxon>
        <taxon>Dikarya</taxon>
        <taxon>Ascomycota</taxon>
        <taxon>Pezizomycotina</taxon>
        <taxon>Eurotiomycetes</taxon>
        <taxon>Eurotiomycetidae</taxon>
        <taxon>Eurotiales</taxon>
        <taxon>Aspergillaceae</taxon>
        <taxon>Aspergillus</taxon>
    </lineage>
</organism>
<proteinExistence type="inferred from homology"/>
<evidence type="ECO:0000256" key="4">
    <source>
        <dbReference type="RuleBase" id="RU003322"/>
    </source>
</evidence>
<dbReference type="PRINTS" id="PR00301">
    <property type="entry name" value="HEATSHOCK70"/>
</dbReference>
<dbReference type="Proteomes" id="UP000286921">
    <property type="component" value="Unassembled WGS sequence"/>
</dbReference>
<evidence type="ECO:0000256" key="1">
    <source>
        <dbReference type="ARBA" id="ARBA00007381"/>
    </source>
</evidence>
<evidence type="ECO:0000313" key="6">
    <source>
        <dbReference type="Proteomes" id="UP000286921"/>
    </source>
</evidence>
<dbReference type="Gene3D" id="3.90.640.10">
    <property type="entry name" value="Actin, Chain A, domain 4"/>
    <property type="match status" value="1"/>
</dbReference>
<comment type="similarity">
    <text evidence="1 4">Belongs to the heat shock protein 70 family.</text>
</comment>
<dbReference type="AlphaFoldDB" id="A0A401KMD7"/>
<dbReference type="InterPro" id="IPR029047">
    <property type="entry name" value="HSP70_peptide-bd_sf"/>
</dbReference>
<dbReference type="EMBL" id="BDHI01000007">
    <property type="protein sequence ID" value="GCB20434.1"/>
    <property type="molecule type" value="Genomic_DNA"/>
</dbReference>
<dbReference type="InterPro" id="IPR043129">
    <property type="entry name" value="ATPase_NBD"/>
</dbReference>
<dbReference type="InterPro" id="IPR013126">
    <property type="entry name" value="Hsp_70_fam"/>
</dbReference>
<dbReference type="Gene3D" id="3.30.420.40">
    <property type="match status" value="3"/>
</dbReference>
<dbReference type="FunFam" id="3.30.420.40:FF:000028">
    <property type="entry name" value="heat shock 70 kDa protein-like"/>
    <property type="match status" value="1"/>
</dbReference>
<dbReference type="Pfam" id="PF00012">
    <property type="entry name" value="HSP70"/>
    <property type="match status" value="1"/>
</dbReference>
<sequence>MPNAIGIDLGISYVSIAVVQDGNVHIIPDIHGRKRIPSPYLLRTPVTHNINPANVNPVCRPLRYSKEDARVILAAAKALAESYVGTTVDDAVITVPTFYNDMERVETRDAGRQVGLKVHRLLNTPTAAAIAQWADFPTFDAHLMLVLDIGARGAESTILDVCNGLFEVKSSQGDCQLGGHSYDLKLRRYLEYHTRDQIQGGDLESLLSRTEDLKISLSVRESISDASGVVITRKEYEDVCKSNFTATVDLVKRTLHIAKVEKSDIQEVVFVGGTASTPILQKILADFFGCSRRDLYCPQMAAVRGAALQAASLTDRVLFSELLILDVVPGPIHIELLPGFLLQLWPRNTTLTRESSIIIEALSPEYLPRFVKLIEGDSRSVRTLGIFDLRCLQLPSDCQATIEIKVSIDLDGIVDADVALRHPESGITIPLQRMPVADNQPNMDDDTKLIQPSESPSTALLESYISFLQLIAPKLSTECQDTLRAAIVHVESTMTQQSSKTGQARAMALEYLIRTADRLINNQTVPHFNIPD</sequence>
<dbReference type="STRING" id="105351.A0A401KMD7"/>
<reference evidence="5 6" key="1">
    <citation type="submission" date="2016-09" db="EMBL/GenBank/DDBJ databases">
        <title>Aspergillus awamori IFM 58123T.</title>
        <authorList>
            <person name="Kusuya Y."/>
            <person name="Shimizu M."/>
            <person name="Takahashi H."/>
            <person name="Yaguchi T."/>
        </authorList>
    </citation>
    <scope>NUCLEOTIDE SEQUENCE [LARGE SCALE GENOMIC DNA]</scope>
    <source>
        <strain evidence="5 6">IFM 58123</strain>
    </source>
</reference>
<evidence type="ECO:0000256" key="3">
    <source>
        <dbReference type="ARBA" id="ARBA00022840"/>
    </source>
</evidence>
<keyword evidence="3 4" id="KW-0067">ATP-binding</keyword>
<dbReference type="PANTHER" id="PTHR19375">
    <property type="entry name" value="HEAT SHOCK PROTEIN 70KDA"/>
    <property type="match status" value="1"/>
</dbReference>
<keyword evidence="5" id="KW-0346">Stress response</keyword>
<comment type="caution">
    <text evidence="5">The sequence shown here is derived from an EMBL/GenBank/DDBJ whole genome shotgun (WGS) entry which is preliminary data.</text>
</comment>
<keyword evidence="2 4" id="KW-0547">Nucleotide-binding</keyword>
<dbReference type="GO" id="GO:0140662">
    <property type="term" value="F:ATP-dependent protein folding chaperone"/>
    <property type="evidence" value="ECO:0007669"/>
    <property type="project" value="InterPro"/>
</dbReference>
<dbReference type="SUPFAM" id="SSF53067">
    <property type="entry name" value="Actin-like ATPase domain"/>
    <property type="match status" value="1"/>
</dbReference>
<protein>
    <submittedName>
        <fullName evidence="5">Heat shock 70 kDa protein homolog</fullName>
    </submittedName>
</protein>
<dbReference type="Gene3D" id="2.60.34.10">
    <property type="entry name" value="Substrate Binding Domain Of DNAk, Chain A, domain 1"/>
    <property type="match status" value="1"/>
</dbReference>
<gene>
    <name evidence="5" type="ORF">AAWM_03319</name>
</gene>
<keyword evidence="6" id="KW-1185">Reference proteome</keyword>
<name>A0A401KMD7_ASPAW</name>
<evidence type="ECO:0000256" key="2">
    <source>
        <dbReference type="ARBA" id="ARBA00022741"/>
    </source>
</evidence>
<dbReference type="GO" id="GO:0005524">
    <property type="term" value="F:ATP binding"/>
    <property type="evidence" value="ECO:0007669"/>
    <property type="project" value="UniProtKB-KW"/>
</dbReference>
<accession>A0A401KMD7</accession>
<dbReference type="SUPFAM" id="SSF100920">
    <property type="entry name" value="Heat shock protein 70kD (HSP70), peptide-binding domain"/>
    <property type="match status" value="1"/>
</dbReference>